<keyword evidence="1" id="KW-1133">Transmembrane helix</keyword>
<evidence type="ECO:0000313" key="3">
    <source>
        <dbReference type="Proteomes" id="UP000602076"/>
    </source>
</evidence>
<evidence type="ECO:0000256" key="1">
    <source>
        <dbReference type="SAM" id="Phobius"/>
    </source>
</evidence>
<comment type="caution">
    <text evidence="2">The sequence shown here is derived from an EMBL/GenBank/DDBJ whole genome shotgun (WGS) entry which is preliminary data.</text>
</comment>
<keyword evidence="3" id="KW-1185">Reference proteome</keyword>
<protein>
    <submittedName>
        <fullName evidence="2">Uncharacterized protein</fullName>
    </submittedName>
</protein>
<name>A0A927CY79_9BACI</name>
<evidence type="ECO:0000313" key="2">
    <source>
        <dbReference type="EMBL" id="MBD3109907.1"/>
    </source>
</evidence>
<dbReference type="AlphaFoldDB" id="A0A927CY79"/>
<proteinExistence type="predicted"/>
<dbReference type="RefSeq" id="WP_190999444.1">
    <property type="nucleotide sequence ID" value="NZ_JACXSI010000047.1"/>
</dbReference>
<sequence length="114" mass="13520">MNLFVSLKQKSALFIFTISLFVFLVSWIILRVVYLQAHEKYLETAFIKLLEYMDSDFEEIDKAVEWSTNSLNLKVYLFDNVDDLLERAMPYAQEELISFSEKQELEQGKIMSFQ</sequence>
<gene>
    <name evidence="2" type="ORF">IEO70_16325</name>
</gene>
<keyword evidence="1" id="KW-0812">Transmembrane</keyword>
<dbReference type="Proteomes" id="UP000602076">
    <property type="component" value="Unassembled WGS sequence"/>
</dbReference>
<dbReference type="EMBL" id="JACXSI010000047">
    <property type="protein sequence ID" value="MBD3109907.1"/>
    <property type="molecule type" value="Genomic_DNA"/>
</dbReference>
<organism evidence="2 3">
    <name type="scientific">Peribacillus faecalis</name>
    <dbReference type="NCBI Taxonomy" id="2772559"/>
    <lineage>
        <taxon>Bacteria</taxon>
        <taxon>Bacillati</taxon>
        <taxon>Bacillota</taxon>
        <taxon>Bacilli</taxon>
        <taxon>Bacillales</taxon>
        <taxon>Bacillaceae</taxon>
        <taxon>Peribacillus</taxon>
    </lineage>
</organism>
<feature type="transmembrane region" description="Helical" evidence="1">
    <location>
        <begin position="12"/>
        <end position="34"/>
    </location>
</feature>
<accession>A0A927CY79</accession>
<reference evidence="2" key="1">
    <citation type="submission" date="2020-09" db="EMBL/GenBank/DDBJ databases">
        <title>Bacillus faecalis sp. nov., a moderately halophilic bacterium isolated from cow faeces.</title>
        <authorList>
            <person name="Jiang L."/>
            <person name="Lee J."/>
        </authorList>
    </citation>
    <scope>NUCLEOTIDE SEQUENCE</scope>
    <source>
        <strain evidence="2">AGMB 02131</strain>
    </source>
</reference>
<keyword evidence="1" id="KW-0472">Membrane</keyword>